<evidence type="ECO:0000313" key="2">
    <source>
        <dbReference type="Proteomes" id="UP000239001"/>
    </source>
</evidence>
<protein>
    <submittedName>
        <fullName evidence="1">Sucrase ferredoxin</fullName>
    </submittedName>
</protein>
<comment type="caution">
    <text evidence="1">The sequence shown here is derived from an EMBL/GenBank/DDBJ whole genome shotgun (WGS) entry which is preliminary data.</text>
</comment>
<dbReference type="EMBL" id="PXOH01000023">
    <property type="protein sequence ID" value="PSF35025.1"/>
    <property type="molecule type" value="Genomic_DNA"/>
</dbReference>
<dbReference type="OrthoDB" id="3399139at2"/>
<name>A0A2T1LUL0_9CHRO</name>
<accession>A0A2T1LUL0</accession>
<dbReference type="PANTHER" id="PTHR31902:SF22">
    <property type="entry name" value="SLL1203 PROTEIN"/>
    <property type="match status" value="1"/>
</dbReference>
<dbReference type="RefSeq" id="WP_106458295.1">
    <property type="nucleotide sequence ID" value="NZ_PXOH01000023.1"/>
</dbReference>
<dbReference type="SUPFAM" id="SSF52833">
    <property type="entry name" value="Thioredoxin-like"/>
    <property type="match status" value="1"/>
</dbReference>
<dbReference type="PANTHER" id="PTHR31902">
    <property type="entry name" value="ACTIN PATCHES DISTAL PROTEIN 1"/>
    <property type="match status" value="1"/>
</dbReference>
<proteinExistence type="predicted"/>
<dbReference type="AlphaFoldDB" id="A0A2T1LUL0"/>
<dbReference type="PIRSF" id="PIRSF035042">
    <property type="entry name" value="UCP035042_thirdx"/>
    <property type="match status" value="1"/>
</dbReference>
<dbReference type="Proteomes" id="UP000239001">
    <property type="component" value="Unassembled WGS sequence"/>
</dbReference>
<keyword evidence="2" id="KW-1185">Reference proteome</keyword>
<dbReference type="CDD" id="cd03062">
    <property type="entry name" value="TRX_Fd_Sucrase"/>
    <property type="match status" value="1"/>
</dbReference>
<reference evidence="1 2" key="2">
    <citation type="submission" date="2018-03" db="EMBL/GenBank/DDBJ databases">
        <authorList>
            <person name="Keele B.F."/>
        </authorList>
    </citation>
    <scope>NUCLEOTIDE SEQUENCE [LARGE SCALE GENOMIC DNA]</scope>
    <source>
        <strain evidence="1 2">CCALA 016</strain>
    </source>
</reference>
<sequence length="357" mass="41617">MNLTDCRFCSEVSKNNGEDPIGTAGTYEHWLILELKQPWSPMIWVDDPRVKSLVDLMKKLILWRGFNIRVLAIAPDPEYSITGYARLFYYRRPSRFFSEFNKQEFLVPESNLISLATALLKNNTKVLNNFEQYRQDTNHIRDILVCTHANVDVACGRFGYPIYKQLRSKYAAHSNGQLRVWRCSHFGGHQFAPTFIDLPQGHYWGHVEPEILDLIIHRTGSVSDLGRFYRGWSGLKPLEQIVEREIWIKEGWDWLKYAKSGRILEIKGRGIIKHLYPVLQSIPIQPLQILFERWAKNNITQAKIRIECKTSDQRIFKAYEAIVERQEPVISAAHSAQEIHLKPVQQYRVSHLTKING</sequence>
<dbReference type="Pfam" id="PF06999">
    <property type="entry name" value="Suc_Fer-like"/>
    <property type="match status" value="1"/>
</dbReference>
<reference evidence="1 2" key="1">
    <citation type="submission" date="2018-03" db="EMBL/GenBank/DDBJ databases">
        <title>The ancient ancestry and fast evolution of plastids.</title>
        <authorList>
            <person name="Moore K.R."/>
            <person name="Magnabosco C."/>
            <person name="Momper L."/>
            <person name="Gold D.A."/>
            <person name="Bosak T."/>
            <person name="Fournier G.P."/>
        </authorList>
    </citation>
    <scope>NUCLEOTIDE SEQUENCE [LARGE SCALE GENOMIC DNA]</scope>
    <source>
        <strain evidence="1 2">CCALA 016</strain>
    </source>
</reference>
<dbReference type="Gene3D" id="3.40.30.10">
    <property type="entry name" value="Glutaredoxin"/>
    <property type="match status" value="1"/>
</dbReference>
<dbReference type="InterPro" id="IPR036249">
    <property type="entry name" value="Thioredoxin-like_sf"/>
</dbReference>
<dbReference type="InterPro" id="IPR009737">
    <property type="entry name" value="Aim32/Apd1-like"/>
</dbReference>
<dbReference type="InterPro" id="IPR010350">
    <property type="entry name" value="Aim32/Apd1-like_bac"/>
</dbReference>
<evidence type="ECO:0000313" key="1">
    <source>
        <dbReference type="EMBL" id="PSF35025.1"/>
    </source>
</evidence>
<organism evidence="1 2">
    <name type="scientific">Aphanothece hegewaldii CCALA 016</name>
    <dbReference type="NCBI Taxonomy" id="2107694"/>
    <lineage>
        <taxon>Bacteria</taxon>
        <taxon>Bacillati</taxon>
        <taxon>Cyanobacteriota</taxon>
        <taxon>Cyanophyceae</taxon>
        <taxon>Oscillatoriophycideae</taxon>
        <taxon>Chroococcales</taxon>
        <taxon>Aphanothecaceae</taxon>
        <taxon>Aphanothece</taxon>
    </lineage>
</organism>
<gene>
    <name evidence="1" type="ORF">C7H19_17945</name>
</gene>